<accession>A0A2Z7AFA8</accession>
<proteinExistence type="predicted"/>
<evidence type="ECO:0000313" key="3">
    <source>
        <dbReference type="Proteomes" id="UP000250235"/>
    </source>
</evidence>
<feature type="region of interest" description="Disordered" evidence="1">
    <location>
        <begin position="97"/>
        <end position="119"/>
    </location>
</feature>
<sequence length="119" mass="13231">MAKLEASSLQTSASEAMVAQIQVEKQKMKEDAKASWARRKEDFLNSSEFDEMCSSKAMALFEHGFNGCLAQFRANGYSETGHPTPFMSILQAMEDMPEEGEVEAGQMFKERIPTPDATP</sequence>
<gene>
    <name evidence="2" type="ORF">F511_06831</name>
</gene>
<organism evidence="2 3">
    <name type="scientific">Dorcoceras hygrometricum</name>
    <dbReference type="NCBI Taxonomy" id="472368"/>
    <lineage>
        <taxon>Eukaryota</taxon>
        <taxon>Viridiplantae</taxon>
        <taxon>Streptophyta</taxon>
        <taxon>Embryophyta</taxon>
        <taxon>Tracheophyta</taxon>
        <taxon>Spermatophyta</taxon>
        <taxon>Magnoliopsida</taxon>
        <taxon>eudicotyledons</taxon>
        <taxon>Gunneridae</taxon>
        <taxon>Pentapetalae</taxon>
        <taxon>asterids</taxon>
        <taxon>lamiids</taxon>
        <taxon>Lamiales</taxon>
        <taxon>Gesneriaceae</taxon>
        <taxon>Didymocarpoideae</taxon>
        <taxon>Trichosporeae</taxon>
        <taxon>Loxocarpinae</taxon>
        <taxon>Dorcoceras</taxon>
    </lineage>
</organism>
<dbReference type="AlphaFoldDB" id="A0A2Z7AFA8"/>
<evidence type="ECO:0000313" key="2">
    <source>
        <dbReference type="EMBL" id="KZV17904.1"/>
    </source>
</evidence>
<reference evidence="2 3" key="1">
    <citation type="journal article" date="2015" name="Proc. Natl. Acad. Sci. U.S.A.">
        <title>The resurrection genome of Boea hygrometrica: A blueprint for survival of dehydration.</title>
        <authorList>
            <person name="Xiao L."/>
            <person name="Yang G."/>
            <person name="Zhang L."/>
            <person name="Yang X."/>
            <person name="Zhao S."/>
            <person name="Ji Z."/>
            <person name="Zhou Q."/>
            <person name="Hu M."/>
            <person name="Wang Y."/>
            <person name="Chen M."/>
            <person name="Xu Y."/>
            <person name="Jin H."/>
            <person name="Xiao X."/>
            <person name="Hu G."/>
            <person name="Bao F."/>
            <person name="Hu Y."/>
            <person name="Wan P."/>
            <person name="Li L."/>
            <person name="Deng X."/>
            <person name="Kuang T."/>
            <person name="Xiang C."/>
            <person name="Zhu J.K."/>
            <person name="Oliver M.J."/>
            <person name="He Y."/>
        </authorList>
    </citation>
    <scope>NUCLEOTIDE SEQUENCE [LARGE SCALE GENOMIC DNA]</scope>
    <source>
        <strain evidence="3">cv. XS01</strain>
    </source>
</reference>
<name>A0A2Z7AFA8_9LAMI</name>
<evidence type="ECO:0000256" key="1">
    <source>
        <dbReference type="SAM" id="MobiDB-lite"/>
    </source>
</evidence>
<dbReference type="Proteomes" id="UP000250235">
    <property type="component" value="Unassembled WGS sequence"/>
</dbReference>
<dbReference type="EMBL" id="KV017760">
    <property type="protein sequence ID" value="KZV17904.1"/>
    <property type="molecule type" value="Genomic_DNA"/>
</dbReference>
<keyword evidence="3" id="KW-1185">Reference proteome</keyword>
<protein>
    <submittedName>
        <fullName evidence="2">Uncharacterized protein</fullName>
    </submittedName>
</protein>